<dbReference type="InterPro" id="IPR050770">
    <property type="entry name" value="Intradiol_RC_Dioxygenase"/>
</dbReference>
<dbReference type="PANTHER" id="PTHR33711">
    <property type="entry name" value="DIOXYGENASE, PUTATIVE (AFU_ORTHOLOGUE AFUA_2G02910)-RELATED"/>
    <property type="match status" value="1"/>
</dbReference>
<organism evidence="1 2">
    <name type="scientific">Collimonas rhizosphaerae</name>
    <dbReference type="NCBI Taxonomy" id="3126357"/>
    <lineage>
        <taxon>Bacteria</taxon>
        <taxon>Pseudomonadati</taxon>
        <taxon>Pseudomonadota</taxon>
        <taxon>Betaproteobacteria</taxon>
        <taxon>Burkholderiales</taxon>
        <taxon>Oxalobacteraceae</taxon>
        <taxon>Collimonas</taxon>
    </lineage>
</organism>
<sequence length="174" mass="18744">MTANFHITTSQTVGPFPHEAWAWAVNASATLHSSAPTVTISGVLRDGDGAPINDGWIEAWMPDAAAAETAQAIPGFRRIASGDDGAFSIAVSLPAPARSGKPVMFVTVFARGLVKHQFSAVFLDDDSGLAQSEILSQVPPDRRATLIARKQGEASYHWNIWMQGEQETVFFDYV</sequence>
<dbReference type="Gene3D" id="2.60.130.10">
    <property type="entry name" value="Aromatic compound dioxygenase"/>
    <property type="match status" value="1"/>
</dbReference>
<protein>
    <submittedName>
        <fullName evidence="1">Protocatechuate 3,4-dioxygenase</fullName>
    </submittedName>
</protein>
<dbReference type="Proteomes" id="UP001495910">
    <property type="component" value="Unassembled WGS sequence"/>
</dbReference>
<accession>A0ABU9Q0H4</accession>
<keyword evidence="2" id="KW-1185">Reference proteome</keyword>
<dbReference type="RefSeq" id="WP_342830922.1">
    <property type="nucleotide sequence ID" value="NZ_JBANDC010000017.1"/>
</dbReference>
<comment type="caution">
    <text evidence="1">The sequence shown here is derived from an EMBL/GenBank/DDBJ whole genome shotgun (WGS) entry which is preliminary data.</text>
</comment>
<name>A0ABU9Q0H4_9BURK</name>
<dbReference type="PANTHER" id="PTHR33711:SF9">
    <property type="entry name" value="PROTOCATECHUATE 3,4-DIOXYGENASE ALPHA CHAIN"/>
    <property type="match status" value="1"/>
</dbReference>
<dbReference type="SUPFAM" id="SSF49482">
    <property type="entry name" value="Aromatic compound dioxygenase"/>
    <property type="match status" value="1"/>
</dbReference>
<gene>
    <name evidence="1" type="ORF">V8G57_20365</name>
</gene>
<reference evidence="1 2" key="1">
    <citation type="submission" date="2024-02" db="EMBL/GenBank/DDBJ databases">
        <title>Draft genome sequence of Collimonas sp. strain H4R21, an effective mineral-weathering bacterial strain isolated from the beech rhizosphere.</title>
        <authorList>
            <person name="Morin E."/>
            <person name="Uroz S."/>
            <person name="Leveau J.H.J."/>
            <person name="Kumar R."/>
            <person name="Rey M.W."/>
            <person name="Pham J."/>
        </authorList>
    </citation>
    <scope>NUCLEOTIDE SEQUENCE [LARGE SCALE GENOMIC DNA]</scope>
    <source>
        <strain evidence="1 2">H4R21</strain>
    </source>
</reference>
<proteinExistence type="predicted"/>
<dbReference type="EMBL" id="JBANDC010000017">
    <property type="protein sequence ID" value="MEM4989753.1"/>
    <property type="molecule type" value="Genomic_DNA"/>
</dbReference>
<dbReference type="InterPro" id="IPR015889">
    <property type="entry name" value="Intradiol_dOase_core"/>
</dbReference>
<evidence type="ECO:0000313" key="1">
    <source>
        <dbReference type="EMBL" id="MEM4989753.1"/>
    </source>
</evidence>
<evidence type="ECO:0000313" key="2">
    <source>
        <dbReference type="Proteomes" id="UP001495910"/>
    </source>
</evidence>